<feature type="region of interest" description="Disordered" evidence="1">
    <location>
        <begin position="1"/>
        <end position="21"/>
    </location>
</feature>
<protein>
    <submittedName>
        <fullName evidence="2">Pentapeptide repeat-containing protein</fullName>
    </submittedName>
</protein>
<dbReference type="Gene3D" id="2.160.20.80">
    <property type="entry name" value="E3 ubiquitin-protein ligase SopA"/>
    <property type="match status" value="2"/>
</dbReference>
<dbReference type="InterPro" id="IPR051082">
    <property type="entry name" value="Pentapeptide-BTB/POZ_domain"/>
</dbReference>
<dbReference type="Proteomes" id="UP000198318">
    <property type="component" value="Unassembled WGS sequence"/>
</dbReference>
<name>A0A239M530_9ACTN</name>
<dbReference type="OrthoDB" id="4775025at2"/>
<dbReference type="AlphaFoldDB" id="A0A239M530"/>
<dbReference type="InterPro" id="IPR001646">
    <property type="entry name" value="5peptide_repeat"/>
</dbReference>
<proteinExistence type="predicted"/>
<dbReference type="PANTHER" id="PTHR14136:SF17">
    <property type="entry name" value="BTB_POZ DOMAIN-CONTAINING PROTEIN KCTD9"/>
    <property type="match status" value="1"/>
</dbReference>
<keyword evidence="3" id="KW-1185">Reference proteome</keyword>
<organism evidence="2 3">
    <name type="scientific">Actinomadura meyerae</name>
    <dbReference type="NCBI Taxonomy" id="240840"/>
    <lineage>
        <taxon>Bacteria</taxon>
        <taxon>Bacillati</taxon>
        <taxon>Actinomycetota</taxon>
        <taxon>Actinomycetes</taxon>
        <taxon>Streptosporangiales</taxon>
        <taxon>Thermomonosporaceae</taxon>
        <taxon>Actinomadura</taxon>
    </lineage>
</organism>
<evidence type="ECO:0000256" key="1">
    <source>
        <dbReference type="SAM" id="MobiDB-lite"/>
    </source>
</evidence>
<evidence type="ECO:0000313" key="2">
    <source>
        <dbReference type="EMBL" id="SNT36989.1"/>
    </source>
</evidence>
<gene>
    <name evidence="2" type="ORF">SAMN05443665_1025112</name>
</gene>
<dbReference type="PANTHER" id="PTHR14136">
    <property type="entry name" value="BTB_POZ DOMAIN-CONTAINING PROTEIN KCTD9"/>
    <property type="match status" value="1"/>
</dbReference>
<reference evidence="2 3" key="1">
    <citation type="submission" date="2017-06" db="EMBL/GenBank/DDBJ databases">
        <authorList>
            <person name="Kim H.J."/>
            <person name="Triplett B.A."/>
        </authorList>
    </citation>
    <scope>NUCLEOTIDE SEQUENCE [LARGE SCALE GENOMIC DNA]</scope>
    <source>
        <strain evidence="2 3">DSM 44715</strain>
    </source>
</reference>
<evidence type="ECO:0000313" key="3">
    <source>
        <dbReference type="Proteomes" id="UP000198318"/>
    </source>
</evidence>
<dbReference type="SUPFAM" id="SSF141571">
    <property type="entry name" value="Pentapeptide repeat-like"/>
    <property type="match status" value="1"/>
</dbReference>
<dbReference type="EMBL" id="FZOR01000025">
    <property type="protein sequence ID" value="SNT36989.1"/>
    <property type="molecule type" value="Genomic_DNA"/>
</dbReference>
<accession>A0A239M530</accession>
<sequence length="217" mass="23323">MDRPEQAAAGSSGIRGRPWEPGAWPLDPEAVAALRGRTAVSTLYALDLDFRGADLTGADFIEAWLSGSDFSGCGLGRCVFWRAHCERANFRGADLARADFVKAFLSGADFAGARMHGVRLGRAECIRTSFAGADLRRADIGDATFIDCDMRNADLRESNVVLTGLGGTDFTNTLVRGMTGSVVGSIVLTDHGVADELEGIRLERWFRRNGADVSVLH</sequence>
<dbReference type="Pfam" id="PF00805">
    <property type="entry name" value="Pentapeptide"/>
    <property type="match status" value="2"/>
</dbReference>
<dbReference type="RefSeq" id="WP_089328430.1">
    <property type="nucleotide sequence ID" value="NZ_FZOR01000025.1"/>
</dbReference>